<dbReference type="AlphaFoldDB" id="A0A0F3Q9D1"/>
<dbReference type="EMBL" id="LAOI01000001">
    <property type="protein sequence ID" value="KJV89143.1"/>
    <property type="molecule type" value="Genomic_DNA"/>
</dbReference>
<dbReference type="RefSeq" id="WP_011477849.1">
    <property type="nucleotide sequence ID" value="NZ_LAOI01000001.1"/>
</dbReference>
<gene>
    <name evidence="1" type="ORF">RBEAN4_0111</name>
</gene>
<proteinExistence type="predicted"/>
<name>A0A0F3Q9D1_RICBE</name>
<protein>
    <submittedName>
        <fullName evidence="1">Uncharacterized protein</fullName>
    </submittedName>
</protein>
<sequence>MNNIVEKRIALIEPYLDFIIKSEELLREIYPNGIDRDLMIEFILAKKPYKSYAYYTLIRSLFKSPCNKIILIIDKQLLKSFLGLFRSIILGTLSYLKLIKIFIYDENDFALDIKALKSNENYFWSYKINYFKKLINWE</sequence>
<evidence type="ECO:0000313" key="1">
    <source>
        <dbReference type="EMBL" id="KJV89143.1"/>
    </source>
</evidence>
<reference evidence="1 2" key="1">
    <citation type="submission" date="2015-02" db="EMBL/GenBank/DDBJ databases">
        <title>Genome Sequencing of Rickettsiales.</title>
        <authorList>
            <person name="Daugherty S.C."/>
            <person name="Su Q."/>
            <person name="Abolude K."/>
            <person name="Beier-Sexton M."/>
            <person name="Carlyon J.A."/>
            <person name="Carter R."/>
            <person name="Day N.P."/>
            <person name="Dumler S.J."/>
            <person name="Dyachenko V."/>
            <person name="Godinez A."/>
            <person name="Kurtti T.J."/>
            <person name="Lichay M."/>
            <person name="Mullins K.E."/>
            <person name="Ott S."/>
            <person name="Pappas-Brown V."/>
            <person name="Paris D.H."/>
            <person name="Patel P."/>
            <person name="Richards A.L."/>
            <person name="Sadzewicz L."/>
            <person name="Sears K."/>
            <person name="Seidman D."/>
            <person name="Sengamalay N."/>
            <person name="Stenos J."/>
            <person name="Tallon L.J."/>
            <person name="Vincent G."/>
            <person name="Fraser C.M."/>
            <person name="Munderloh U."/>
            <person name="Dunning-Hotopp J.C."/>
        </authorList>
    </citation>
    <scope>NUCLEOTIDE SEQUENCE [LARGE SCALE GENOMIC DNA]</scope>
    <source>
        <strain evidence="1 2">RML An4</strain>
    </source>
</reference>
<dbReference type="PATRIC" id="fig|1359193.3.peg.106"/>
<dbReference type="Proteomes" id="UP000033661">
    <property type="component" value="Unassembled WGS sequence"/>
</dbReference>
<organism evidence="1 2">
    <name type="scientific">Rickettsia bellii str. RML An4</name>
    <dbReference type="NCBI Taxonomy" id="1359193"/>
    <lineage>
        <taxon>Bacteria</taxon>
        <taxon>Pseudomonadati</taxon>
        <taxon>Pseudomonadota</taxon>
        <taxon>Alphaproteobacteria</taxon>
        <taxon>Rickettsiales</taxon>
        <taxon>Rickettsiaceae</taxon>
        <taxon>Rickettsieae</taxon>
        <taxon>Rickettsia</taxon>
        <taxon>belli group</taxon>
    </lineage>
</organism>
<keyword evidence="2" id="KW-1185">Reference proteome</keyword>
<comment type="caution">
    <text evidence="1">The sequence shown here is derived from an EMBL/GenBank/DDBJ whole genome shotgun (WGS) entry which is preliminary data.</text>
</comment>
<accession>A0A0F3Q9D1</accession>
<evidence type="ECO:0000313" key="2">
    <source>
        <dbReference type="Proteomes" id="UP000033661"/>
    </source>
</evidence>